<comment type="caution">
    <text evidence="1">The sequence shown here is derived from an EMBL/GenBank/DDBJ whole genome shotgun (WGS) entry which is preliminary data.</text>
</comment>
<protein>
    <submittedName>
        <fullName evidence="1">Uncharacterized protein</fullName>
    </submittedName>
</protein>
<proteinExistence type="predicted"/>
<sequence length="636" mass="69996">MTEAIDLLGSIFSKWSMSRQGSELESLASLLLQMRCCVDGFNALRNYETMQMLQGFWVAIDTHLCESEEDGRWPPVALSPSKCSLPETPDEDCMSIFVTEMQKFVVGALTKHSDDEELKKTIADLAGAVTTWSDESALRSRIWLEAKAMEDLIETLGWPEKLCMDDYYNEYVTNRSGVLQNVMRLTVLRAKKMDQYKTDISDNITFYFKSDTEDIDKTGNEGKDDAQHEGGFVSYDVGACKSFYDQCAAGLGIMAVMTKLSAPAFGLAAKGFVDSIRILSHGPLISASREVWQAGCTDTDIDEFVSNLFGKECFDKMVANMVAAFPDPKCQQFNENILNELPHLKAGNALYRLADVCLDKNSIRVEGLVREGHSWPAATLDCSISLYSQVCEVLYLIAFLAAMVGQVGKAFAPGFSIVVETVKEETTIKQVNPAWVSAWRSLRDSSGSLWAPLQAEVDSAVGSQHAALSLRDLSVMMQGISEVVVPKLAQVLVKLVRDEIKLDTKKVEENTPRWNHLVSNTKYQGQLAKKQLLGHPSREALPPLINKLHGLIESFAAVCTELGIEEKPCDMEGLAEAEPVLEHATLSMTVIAAVNVVEQLSSTADGRAMAKTVWDNGGKSLPQALRIKLEALTADA</sequence>
<keyword evidence="2" id="KW-1185">Reference proteome</keyword>
<accession>A0A813D4G4</accession>
<gene>
    <name evidence="1" type="ORF">PGLA1383_LOCUS383</name>
</gene>
<dbReference type="Proteomes" id="UP000654075">
    <property type="component" value="Unassembled WGS sequence"/>
</dbReference>
<name>A0A813D4G4_POLGL</name>
<dbReference type="AlphaFoldDB" id="A0A813D4G4"/>
<evidence type="ECO:0000313" key="2">
    <source>
        <dbReference type="Proteomes" id="UP000654075"/>
    </source>
</evidence>
<evidence type="ECO:0000313" key="1">
    <source>
        <dbReference type="EMBL" id="CAE8581356.1"/>
    </source>
</evidence>
<reference evidence="1" key="1">
    <citation type="submission" date="2021-02" db="EMBL/GenBank/DDBJ databases">
        <authorList>
            <person name="Dougan E. K."/>
            <person name="Rhodes N."/>
            <person name="Thang M."/>
            <person name="Chan C."/>
        </authorList>
    </citation>
    <scope>NUCLEOTIDE SEQUENCE</scope>
</reference>
<dbReference type="EMBL" id="CAJNNV010000076">
    <property type="protein sequence ID" value="CAE8581356.1"/>
    <property type="molecule type" value="Genomic_DNA"/>
</dbReference>
<organism evidence="1 2">
    <name type="scientific">Polarella glacialis</name>
    <name type="common">Dinoflagellate</name>
    <dbReference type="NCBI Taxonomy" id="89957"/>
    <lineage>
        <taxon>Eukaryota</taxon>
        <taxon>Sar</taxon>
        <taxon>Alveolata</taxon>
        <taxon>Dinophyceae</taxon>
        <taxon>Suessiales</taxon>
        <taxon>Suessiaceae</taxon>
        <taxon>Polarella</taxon>
    </lineage>
</organism>